<name>A0A2H0BYK0_9BACT</name>
<organism evidence="2 3">
    <name type="scientific">Candidatus Roizmanbacteria bacterium CG22_combo_CG10-13_8_21_14_all_35_9</name>
    <dbReference type="NCBI Taxonomy" id="1974861"/>
    <lineage>
        <taxon>Bacteria</taxon>
        <taxon>Candidatus Roizmaniibacteriota</taxon>
    </lineage>
</organism>
<accession>A0A2H0BYK0</accession>
<gene>
    <name evidence="2" type="ORF">COW98_02370</name>
</gene>
<reference evidence="2 3" key="1">
    <citation type="submission" date="2017-09" db="EMBL/GenBank/DDBJ databases">
        <title>Depth-based differentiation of microbial function through sediment-hosted aquifers and enrichment of novel symbionts in the deep terrestrial subsurface.</title>
        <authorList>
            <person name="Probst A.J."/>
            <person name="Ladd B."/>
            <person name="Jarett J.K."/>
            <person name="Geller-Mcgrath D.E."/>
            <person name="Sieber C.M."/>
            <person name="Emerson J.B."/>
            <person name="Anantharaman K."/>
            <person name="Thomas B.C."/>
            <person name="Malmstrom R."/>
            <person name="Stieglmeier M."/>
            <person name="Klingl A."/>
            <person name="Woyke T."/>
            <person name="Ryan C.M."/>
            <person name="Banfield J.F."/>
        </authorList>
    </citation>
    <scope>NUCLEOTIDE SEQUENCE [LARGE SCALE GENOMIC DNA]</scope>
    <source>
        <strain evidence="2">CG22_combo_CG10-13_8_21_14_all_35_9</strain>
    </source>
</reference>
<evidence type="ECO:0000313" key="3">
    <source>
        <dbReference type="Proteomes" id="UP000231021"/>
    </source>
</evidence>
<keyword evidence="1" id="KW-1133">Transmembrane helix</keyword>
<feature type="transmembrane region" description="Helical" evidence="1">
    <location>
        <begin position="6"/>
        <end position="23"/>
    </location>
</feature>
<dbReference type="Proteomes" id="UP000231021">
    <property type="component" value="Unassembled WGS sequence"/>
</dbReference>
<dbReference type="AlphaFoldDB" id="A0A2H0BYK0"/>
<comment type="caution">
    <text evidence="2">The sequence shown here is derived from an EMBL/GenBank/DDBJ whole genome shotgun (WGS) entry which is preliminary data.</text>
</comment>
<sequence>MKKVFIIATVILFFLFIVIFIVTRTKKSAISNQQLTITSTTVPLEQKPINNLKSSSPIETDDFKLEYLPETDKFQVELKTDQGYDQFTSWAYENQTPELIENSDLVEFSEPGQGLSITPTPSFNPLIEFLNIFLNFGQGVVLENPSSTNELPNQLPNPSFSLNPPSSSLAYYAQCNGYSNISLPSGCNFCQAGCGPATVAMIASLYLGTAYDPQTIVNLYQSKGYLLGCGGSRYQDAKALLEFLGLKTTDYLIYSYGKADEVAPDFKKYTDSGWTLFVLASFKQSGGGHYFWVTEVDEEGNIWAYDPYYGRYSDPPLNENMRYPFPLYRVAIGVKK</sequence>
<proteinExistence type="predicted"/>
<evidence type="ECO:0000256" key="1">
    <source>
        <dbReference type="SAM" id="Phobius"/>
    </source>
</evidence>
<dbReference type="Gene3D" id="3.90.70.10">
    <property type="entry name" value="Cysteine proteinases"/>
    <property type="match status" value="1"/>
</dbReference>
<keyword evidence="1" id="KW-0812">Transmembrane</keyword>
<protein>
    <recommendedName>
        <fullName evidence="4">Peptidase C39-like domain-containing protein</fullName>
    </recommendedName>
</protein>
<dbReference type="EMBL" id="PCTB01000047">
    <property type="protein sequence ID" value="PIP62742.1"/>
    <property type="molecule type" value="Genomic_DNA"/>
</dbReference>
<keyword evidence="1" id="KW-0472">Membrane</keyword>
<evidence type="ECO:0000313" key="2">
    <source>
        <dbReference type="EMBL" id="PIP62742.1"/>
    </source>
</evidence>
<evidence type="ECO:0008006" key="4">
    <source>
        <dbReference type="Google" id="ProtNLM"/>
    </source>
</evidence>